<protein>
    <submittedName>
        <fullName evidence="2">Uncharacterized protein</fullName>
    </submittedName>
</protein>
<keyword evidence="1" id="KW-1133">Transmembrane helix</keyword>
<organism evidence="2 3">
    <name type="scientific">Cirrhinus mrigala</name>
    <name type="common">Mrigala</name>
    <dbReference type="NCBI Taxonomy" id="683832"/>
    <lineage>
        <taxon>Eukaryota</taxon>
        <taxon>Metazoa</taxon>
        <taxon>Chordata</taxon>
        <taxon>Craniata</taxon>
        <taxon>Vertebrata</taxon>
        <taxon>Euteleostomi</taxon>
        <taxon>Actinopterygii</taxon>
        <taxon>Neopterygii</taxon>
        <taxon>Teleostei</taxon>
        <taxon>Ostariophysi</taxon>
        <taxon>Cypriniformes</taxon>
        <taxon>Cyprinidae</taxon>
        <taxon>Labeoninae</taxon>
        <taxon>Labeonini</taxon>
        <taxon>Cirrhinus</taxon>
    </lineage>
</organism>
<proteinExistence type="predicted"/>
<reference evidence="2 3" key="1">
    <citation type="submission" date="2024-05" db="EMBL/GenBank/DDBJ databases">
        <title>Genome sequencing and assembly of Indian major carp, Cirrhinus mrigala (Hamilton, 1822).</title>
        <authorList>
            <person name="Mohindra V."/>
            <person name="Chowdhury L.M."/>
            <person name="Lal K."/>
            <person name="Jena J.K."/>
        </authorList>
    </citation>
    <scope>NUCLEOTIDE SEQUENCE [LARGE SCALE GENOMIC DNA]</scope>
    <source>
        <strain evidence="2">CM1030</strain>
        <tissue evidence="2">Blood</tissue>
    </source>
</reference>
<evidence type="ECO:0000313" key="3">
    <source>
        <dbReference type="Proteomes" id="UP001529510"/>
    </source>
</evidence>
<keyword evidence="3" id="KW-1185">Reference proteome</keyword>
<keyword evidence="1" id="KW-0812">Transmembrane</keyword>
<name>A0ABD0QUI7_CIRMR</name>
<comment type="caution">
    <text evidence="2">The sequence shown here is derived from an EMBL/GenBank/DDBJ whole genome shotgun (WGS) entry which is preliminary data.</text>
</comment>
<evidence type="ECO:0000256" key="1">
    <source>
        <dbReference type="SAM" id="Phobius"/>
    </source>
</evidence>
<feature type="transmembrane region" description="Helical" evidence="1">
    <location>
        <begin position="12"/>
        <end position="30"/>
    </location>
</feature>
<sequence>TALDHPHRLTILSFYVLGVVLFFLLIFPMTDPLFYSLPTPVCTLTSIPGSICS</sequence>
<feature type="non-terminal residue" evidence="2">
    <location>
        <position position="1"/>
    </location>
</feature>
<dbReference type="Proteomes" id="UP001529510">
    <property type="component" value="Unassembled WGS sequence"/>
</dbReference>
<dbReference type="EMBL" id="JAMKFB020000007">
    <property type="protein sequence ID" value="KAL0189430.1"/>
    <property type="molecule type" value="Genomic_DNA"/>
</dbReference>
<evidence type="ECO:0000313" key="2">
    <source>
        <dbReference type="EMBL" id="KAL0189430.1"/>
    </source>
</evidence>
<keyword evidence="1" id="KW-0472">Membrane</keyword>
<dbReference type="AlphaFoldDB" id="A0ABD0QUI7"/>
<accession>A0ABD0QUI7</accession>
<gene>
    <name evidence="2" type="ORF">M9458_016529</name>
</gene>